<accession>A0A3N0F091</accession>
<sequence length="71" mass="8211">MHKSQNKSLLLYHFVCPIKYRPDVLDNHLAKTFLSVCLGIEECYEIHFLETGLDGDHVHFLIQDVLTISPD</sequence>
<reference evidence="2 3" key="1">
    <citation type="submission" date="2018-10" db="EMBL/GenBank/DDBJ databases">
        <title>Sinomicrobium pectinilyticum sp. nov., a pectinase-producing bacterium isolated from alkaline and saline soil, and emended description of the genus Sinomicrobium.</title>
        <authorList>
            <person name="Cheng B."/>
            <person name="Li C."/>
            <person name="Lai Q."/>
            <person name="Du M."/>
            <person name="Shao Z."/>
            <person name="Xu P."/>
            <person name="Yang C."/>
        </authorList>
    </citation>
    <scope>NUCLEOTIDE SEQUENCE [LARGE SCALE GENOMIC DNA]</scope>
    <source>
        <strain evidence="2 3">5DNS001</strain>
    </source>
</reference>
<gene>
    <name evidence="2" type="ORF">ED312_02330</name>
</gene>
<dbReference type="EMBL" id="RJTM01000011">
    <property type="protein sequence ID" value="RNL93481.1"/>
    <property type="molecule type" value="Genomic_DNA"/>
</dbReference>
<protein>
    <recommendedName>
        <fullName evidence="1">Transposase IS200-like domain-containing protein</fullName>
    </recommendedName>
</protein>
<evidence type="ECO:0000259" key="1">
    <source>
        <dbReference type="Pfam" id="PF01797"/>
    </source>
</evidence>
<dbReference type="InterPro" id="IPR002686">
    <property type="entry name" value="Transposase_17"/>
</dbReference>
<dbReference type="Gene3D" id="3.30.70.1290">
    <property type="entry name" value="Transposase IS200-like"/>
    <property type="match status" value="1"/>
</dbReference>
<proteinExistence type="predicted"/>
<dbReference type="GO" id="GO:0003677">
    <property type="term" value="F:DNA binding"/>
    <property type="evidence" value="ECO:0007669"/>
    <property type="project" value="InterPro"/>
</dbReference>
<feature type="domain" description="Transposase IS200-like" evidence="1">
    <location>
        <begin position="8"/>
        <end position="63"/>
    </location>
</feature>
<evidence type="ECO:0000313" key="3">
    <source>
        <dbReference type="Proteomes" id="UP000267469"/>
    </source>
</evidence>
<organism evidence="2 3">
    <name type="scientific">Sinomicrobium pectinilyticum</name>
    <dbReference type="NCBI Taxonomy" id="1084421"/>
    <lineage>
        <taxon>Bacteria</taxon>
        <taxon>Pseudomonadati</taxon>
        <taxon>Bacteroidota</taxon>
        <taxon>Flavobacteriia</taxon>
        <taxon>Flavobacteriales</taxon>
        <taxon>Flavobacteriaceae</taxon>
        <taxon>Sinomicrobium</taxon>
    </lineage>
</organism>
<dbReference type="Pfam" id="PF01797">
    <property type="entry name" value="Y1_Tnp"/>
    <property type="match status" value="1"/>
</dbReference>
<dbReference type="Proteomes" id="UP000267469">
    <property type="component" value="Unassembled WGS sequence"/>
</dbReference>
<name>A0A3N0F091_SINP1</name>
<dbReference type="SUPFAM" id="SSF143422">
    <property type="entry name" value="Transposase IS200-like"/>
    <property type="match status" value="1"/>
</dbReference>
<dbReference type="GO" id="GO:0006313">
    <property type="term" value="P:DNA transposition"/>
    <property type="evidence" value="ECO:0007669"/>
    <property type="project" value="InterPro"/>
</dbReference>
<dbReference type="OrthoDB" id="9798161at2"/>
<dbReference type="AlphaFoldDB" id="A0A3N0F091"/>
<keyword evidence="3" id="KW-1185">Reference proteome</keyword>
<dbReference type="GO" id="GO:0004803">
    <property type="term" value="F:transposase activity"/>
    <property type="evidence" value="ECO:0007669"/>
    <property type="project" value="InterPro"/>
</dbReference>
<comment type="caution">
    <text evidence="2">The sequence shown here is derived from an EMBL/GenBank/DDBJ whole genome shotgun (WGS) entry which is preliminary data.</text>
</comment>
<evidence type="ECO:0000313" key="2">
    <source>
        <dbReference type="EMBL" id="RNL93481.1"/>
    </source>
</evidence>
<dbReference type="InterPro" id="IPR036515">
    <property type="entry name" value="Transposase_17_sf"/>
</dbReference>